<evidence type="ECO:0000256" key="2">
    <source>
        <dbReference type="ARBA" id="ARBA00007886"/>
    </source>
</evidence>
<reference evidence="10 11" key="1">
    <citation type="submission" date="2024-09" db="EMBL/GenBank/DDBJ databases">
        <authorList>
            <person name="Sun Q."/>
            <person name="Mori K."/>
        </authorList>
    </citation>
    <scope>NUCLEOTIDE SEQUENCE [LARGE SCALE GENOMIC DNA]</scope>
    <source>
        <strain evidence="10 11">NCAIM B.02529</strain>
    </source>
</reference>
<comment type="subcellular location">
    <subcellularLocation>
        <location evidence="1">Membrane</location>
        <topology evidence="1">Lipid-anchor</topology>
    </subcellularLocation>
</comment>
<dbReference type="InterPro" id="IPR008844">
    <property type="entry name" value="Spore_GerAC-like"/>
</dbReference>
<dbReference type="RefSeq" id="WP_377346058.1">
    <property type="nucleotide sequence ID" value="NZ_JBHLTP010000004.1"/>
</dbReference>
<dbReference type="Proteomes" id="UP001589836">
    <property type="component" value="Unassembled WGS sequence"/>
</dbReference>
<evidence type="ECO:0000256" key="3">
    <source>
        <dbReference type="ARBA" id="ARBA00022544"/>
    </source>
</evidence>
<name>A0ABV6LM03_9BACI</name>
<dbReference type="PANTHER" id="PTHR35789">
    <property type="entry name" value="SPORE GERMINATION PROTEIN B3"/>
    <property type="match status" value="1"/>
</dbReference>
<keyword evidence="4" id="KW-0732">Signal</keyword>
<protein>
    <submittedName>
        <fullName evidence="10">Ger(X)C family spore germination protein</fullName>
    </submittedName>
</protein>
<dbReference type="PROSITE" id="PS51257">
    <property type="entry name" value="PROKAR_LIPOPROTEIN"/>
    <property type="match status" value="1"/>
</dbReference>
<dbReference type="InterPro" id="IPR038501">
    <property type="entry name" value="Spore_GerAC_C_sf"/>
</dbReference>
<evidence type="ECO:0000256" key="1">
    <source>
        <dbReference type="ARBA" id="ARBA00004635"/>
    </source>
</evidence>
<dbReference type="PANTHER" id="PTHR35789:SF1">
    <property type="entry name" value="SPORE GERMINATION PROTEIN B3"/>
    <property type="match status" value="1"/>
</dbReference>
<dbReference type="InterPro" id="IPR046953">
    <property type="entry name" value="Spore_GerAC-like_C"/>
</dbReference>
<evidence type="ECO:0000313" key="10">
    <source>
        <dbReference type="EMBL" id="MFC0523354.1"/>
    </source>
</evidence>
<keyword evidence="7" id="KW-0449">Lipoprotein</keyword>
<proteinExistence type="inferred from homology"/>
<organism evidence="10 11">
    <name type="scientific">Pontibacillus salicampi</name>
    <dbReference type="NCBI Taxonomy" id="1449801"/>
    <lineage>
        <taxon>Bacteria</taxon>
        <taxon>Bacillati</taxon>
        <taxon>Bacillota</taxon>
        <taxon>Bacilli</taxon>
        <taxon>Bacillales</taxon>
        <taxon>Bacillaceae</taxon>
        <taxon>Pontibacillus</taxon>
    </lineage>
</organism>
<dbReference type="Pfam" id="PF25198">
    <property type="entry name" value="Spore_GerAC_N"/>
    <property type="match status" value="1"/>
</dbReference>
<evidence type="ECO:0000259" key="8">
    <source>
        <dbReference type="Pfam" id="PF05504"/>
    </source>
</evidence>
<evidence type="ECO:0000256" key="6">
    <source>
        <dbReference type="ARBA" id="ARBA00023139"/>
    </source>
</evidence>
<keyword evidence="11" id="KW-1185">Reference proteome</keyword>
<feature type="domain" description="Spore germination protein N-terminal" evidence="9">
    <location>
        <begin position="21"/>
        <end position="187"/>
    </location>
</feature>
<dbReference type="Gene3D" id="3.30.300.210">
    <property type="entry name" value="Nutrient germinant receptor protein C, domain 3"/>
    <property type="match status" value="1"/>
</dbReference>
<evidence type="ECO:0000313" key="11">
    <source>
        <dbReference type="Proteomes" id="UP001589836"/>
    </source>
</evidence>
<keyword evidence="6" id="KW-0564">Palmitate</keyword>
<keyword evidence="3" id="KW-0309">Germination</keyword>
<evidence type="ECO:0000259" key="9">
    <source>
        <dbReference type="Pfam" id="PF25198"/>
    </source>
</evidence>
<evidence type="ECO:0000256" key="5">
    <source>
        <dbReference type="ARBA" id="ARBA00023136"/>
    </source>
</evidence>
<evidence type="ECO:0000256" key="4">
    <source>
        <dbReference type="ARBA" id="ARBA00022729"/>
    </source>
</evidence>
<dbReference type="NCBIfam" id="TIGR02887">
    <property type="entry name" value="spore_ger_x_C"/>
    <property type="match status" value="1"/>
</dbReference>
<dbReference type="InterPro" id="IPR057336">
    <property type="entry name" value="GerAC_N"/>
</dbReference>
<keyword evidence="5" id="KW-0472">Membrane</keyword>
<evidence type="ECO:0000256" key="7">
    <source>
        <dbReference type="ARBA" id="ARBA00023288"/>
    </source>
</evidence>
<dbReference type="Pfam" id="PF05504">
    <property type="entry name" value="Spore_GerAC"/>
    <property type="match status" value="1"/>
</dbReference>
<feature type="domain" description="Spore germination GerAC-like C-terminal" evidence="8">
    <location>
        <begin position="198"/>
        <end position="374"/>
    </location>
</feature>
<sequence>MKKLLLPFCCLVLLLTACVEKKYIERLGIITVVGYDLMENGWVEGTHVLFQFDPNATNISQIITSQAKTAKGLMHDASLKTSKELVSGQLRLIMYGSDMAEKGMIRLMDTMDRDADIADMLYIAISETTANEVLTANNFEDAPNIGTYLHQLLEKNIKDEKIPDTTLHEFLYNYFDHGSDPIIPLINVENSKATIRNLAILQNDKMVGKISAKEGFYIKLINSKYKSGHLELVIPKSPFLKVKSETEEFEELKGIYLDMDQIRSKANIEMKDPKALEFDVNIELQARLLEISEDLKLDDKNTVKELEKAIETNITLQLEQLLGKLIEMKSDPIGFGLEYQKYAGVDALEGDKWREIYPDIKVNFNINTKLLRTGIVN</sequence>
<gene>
    <name evidence="10" type="ORF">ACFFGV_07130</name>
</gene>
<comment type="caution">
    <text evidence="10">The sequence shown here is derived from an EMBL/GenBank/DDBJ whole genome shotgun (WGS) entry which is preliminary data.</text>
</comment>
<dbReference type="EMBL" id="JBHLTP010000004">
    <property type="protein sequence ID" value="MFC0523354.1"/>
    <property type="molecule type" value="Genomic_DNA"/>
</dbReference>
<accession>A0ABV6LM03</accession>
<comment type="similarity">
    <text evidence="2">Belongs to the GerABKC lipoprotein family.</text>
</comment>